<dbReference type="EC" id="4.6.1.12" evidence="13"/>
<keyword evidence="11 13" id="KW-0456">Lyase</keyword>
<dbReference type="EMBL" id="VBAM01000319">
    <property type="protein sequence ID" value="TMJ10037.1"/>
    <property type="molecule type" value="Genomic_DNA"/>
</dbReference>
<proteinExistence type="inferred from homology"/>
<accession>A0A537LQW2</accession>
<comment type="similarity">
    <text evidence="13">In the C-terminal section; belongs to the IspF family.</text>
</comment>
<reference evidence="15 16" key="1">
    <citation type="journal article" date="2019" name="Nat. Microbiol.">
        <title>Mediterranean grassland soil C-N compound turnover is dependent on rainfall and depth, and is mediated by genomically divergent microorganisms.</title>
        <authorList>
            <person name="Diamond S."/>
            <person name="Andeer P.F."/>
            <person name="Li Z."/>
            <person name="Crits-Christoph A."/>
            <person name="Burstein D."/>
            <person name="Anantharaman K."/>
            <person name="Lane K.R."/>
            <person name="Thomas B.C."/>
            <person name="Pan C."/>
            <person name="Northen T.R."/>
            <person name="Banfield J.F."/>
        </authorList>
    </citation>
    <scope>NUCLEOTIDE SEQUENCE [LARGE SCALE GENOMIC DNA]</scope>
    <source>
        <strain evidence="15">NP_5</strain>
    </source>
</reference>
<dbReference type="NCBIfam" id="TIGR00453">
    <property type="entry name" value="ispD"/>
    <property type="match status" value="1"/>
</dbReference>
<feature type="site" description="Transition state stabilizer" evidence="13">
    <location>
        <position position="19"/>
    </location>
</feature>
<feature type="region of interest" description="2-C-methyl-D-erythritol 2,4-cyclodiphosphate synthase" evidence="13">
    <location>
        <begin position="238"/>
        <end position="402"/>
    </location>
</feature>
<dbReference type="FunFam" id="3.90.550.10:FF:000003">
    <property type="entry name" value="2-C-methyl-D-erythritol 4-phosphate cytidylyltransferase"/>
    <property type="match status" value="1"/>
</dbReference>
<comment type="cofactor">
    <cofactor evidence="3 13">
        <name>a divalent metal cation</name>
        <dbReference type="ChEBI" id="CHEBI:60240"/>
    </cofactor>
</comment>
<evidence type="ECO:0000256" key="8">
    <source>
        <dbReference type="ARBA" id="ARBA00022695"/>
    </source>
</evidence>
<dbReference type="EC" id="2.7.7.60" evidence="13"/>
<keyword evidence="7 13" id="KW-0808">Transferase</keyword>
<dbReference type="InterPro" id="IPR029044">
    <property type="entry name" value="Nucleotide-diphossugar_trans"/>
</dbReference>
<dbReference type="PROSITE" id="PS01295">
    <property type="entry name" value="ISPD"/>
    <property type="match status" value="1"/>
</dbReference>
<dbReference type="PROSITE" id="PS01350">
    <property type="entry name" value="ISPF"/>
    <property type="match status" value="1"/>
</dbReference>
<keyword evidence="8 13" id="KW-0548">Nucleotidyltransferase</keyword>
<dbReference type="InterPro" id="IPR034683">
    <property type="entry name" value="IspD/TarI"/>
</dbReference>
<dbReference type="HAMAP" id="MF_00108">
    <property type="entry name" value="IspD"/>
    <property type="match status" value="1"/>
</dbReference>
<comment type="similarity">
    <text evidence="6">Belongs to the IspD/TarI cytidylyltransferase family. IspD subfamily.</text>
</comment>
<feature type="binding site" evidence="13">
    <location>
        <position position="278"/>
    </location>
    <ligand>
        <name>a divalent metal cation</name>
        <dbReference type="ChEBI" id="CHEBI:60240"/>
    </ligand>
</feature>
<dbReference type="CDD" id="cd02516">
    <property type="entry name" value="CDP-ME_synthetase"/>
    <property type="match status" value="1"/>
</dbReference>
<protein>
    <recommendedName>
        <fullName evidence="13">Bifunctional enzyme IspD/IspF</fullName>
    </recommendedName>
    <domain>
        <recommendedName>
            <fullName evidence="13">2-C-methyl-D-erythritol 4-phosphate cytidylyltransferase</fullName>
            <ecNumber evidence="13">2.7.7.60</ecNumber>
        </recommendedName>
        <alternativeName>
            <fullName evidence="13">4-diphosphocytidyl-2C-methyl-D-erythritol synthase</fullName>
        </alternativeName>
        <alternativeName>
            <fullName evidence="13">MEP cytidylyltransferase</fullName>
            <shortName evidence="13">MCT</shortName>
        </alternativeName>
    </domain>
    <domain>
        <recommendedName>
            <fullName evidence="13">2-C-methyl-D-erythritol 2,4-cyclodiphosphate synthase</fullName>
            <shortName evidence="13">MECDP-synthase</shortName>
            <shortName evidence="13">MECPP-synthase</shortName>
            <shortName evidence="13">MECPS</shortName>
            <ecNumber evidence="13">4.6.1.12</ecNumber>
        </recommendedName>
    </domain>
</protein>
<dbReference type="Gene3D" id="3.90.550.10">
    <property type="entry name" value="Spore Coat Polysaccharide Biosynthesis Protein SpsA, Chain A"/>
    <property type="match status" value="1"/>
</dbReference>
<feature type="binding site" evidence="13">
    <location>
        <position position="378"/>
    </location>
    <ligand>
        <name>4-CDP-2-C-methyl-D-erythritol 2-phosphate</name>
        <dbReference type="ChEBI" id="CHEBI:57919"/>
    </ligand>
</feature>
<comment type="pathway">
    <text evidence="4 13">Isoprenoid biosynthesis; isopentenyl diphosphate biosynthesis via DXP pathway; isopentenyl diphosphate from 1-deoxy-D-xylulose 5-phosphate: step 4/6.</text>
</comment>
<evidence type="ECO:0000313" key="16">
    <source>
        <dbReference type="Proteomes" id="UP000320393"/>
    </source>
</evidence>
<keyword evidence="12 13" id="KW-0511">Multifunctional enzyme</keyword>
<feature type="binding site" evidence="13">
    <location>
        <position position="244"/>
    </location>
    <ligand>
        <name>a divalent metal cation</name>
        <dbReference type="ChEBI" id="CHEBI:60240"/>
    </ligand>
</feature>
<evidence type="ECO:0000256" key="7">
    <source>
        <dbReference type="ARBA" id="ARBA00022679"/>
    </source>
</evidence>
<evidence type="ECO:0000256" key="11">
    <source>
        <dbReference type="ARBA" id="ARBA00023239"/>
    </source>
</evidence>
<dbReference type="GO" id="GO:0019288">
    <property type="term" value="P:isopentenyl diphosphate biosynthetic process, methylerythritol 4-phosphate pathway"/>
    <property type="evidence" value="ECO:0007669"/>
    <property type="project" value="UniProtKB-UniRule"/>
</dbReference>
<dbReference type="InterPro" id="IPR018294">
    <property type="entry name" value="ISPD_synthase_CS"/>
</dbReference>
<comment type="caution">
    <text evidence="15">The sequence shown here is derived from an EMBL/GenBank/DDBJ whole genome shotgun (WGS) entry which is preliminary data.</text>
</comment>
<feature type="site" description="Transition state stabilizer" evidence="13">
    <location>
        <position position="26"/>
    </location>
</feature>
<dbReference type="GO" id="GO:0008685">
    <property type="term" value="F:2-C-methyl-D-erythritol 2,4-cyclodiphosphate synthase activity"/>
    <property type="evidence" value="ECO:0007669"/>
    <property type="project" value="UniProtKB-UniRule"/>
</dbReference>
<dbReference type="InterPro" id="IPR001228">
    <property type="entry name" value="IspD"/>
</dbReference>
<dbReference type="Pfam" id="PF01128">
    <property type="entry name" value="IspD"/>
    <property type="match status" value="1"/>
</dbReference>
<organism evidence="15 16">
    <name type="scientific">Candidatus Segetimicrobium genomatis</name>
    <dbReference type="NCBI Taxonomy" id="2569760"/>
    <lineage>
        <taxon>Bacteria</taxon>
        <taxon>Bacillati</taxon>
        <taxon>Candidatus Sysuimicrobiota</taxon>
        <taxon>Candidatus Sysuimicrobiia</taxon>
        <taxon>Candidatus Sysuimicrobiales</taxon>
        <taxon>Candidatus Segetimicrobiaceae</taxon>
        <taxon>Candidatus Segetimicrobium</taxon>
    </lineage>
</organism>
<gene>
    <name evidence="15" type="primary">ispD</name>
    <name evidence="13" type="synonym">ispDF</name>
    <name evidence="15" type="ORF">E6H02_08420</name>
</gene>
<feature type="domain" description="2-C-methyl-D-erythritol 2,4-cyclodiphosphate synthase" evidence="14">
    <location>
        <begin position="238"/>
        <end position="390"/>
    </location>
</feature>
<dbReference type="AlphaFoldDB" id="A0A537LQW2"/>
<feature type="region of interest" description="2-C-methyl-D-erythritol 4-phosphate cytidylyltransferase" evidence="13">
    <location>
        <begin position="1"/>
        <end position="237"/>
    </location>
</feature>
<feature type="binding site" evidence="13">
    <location>
        <begin position="244"/>
        <end position="246"/>
    </location>
    <ligand>
        <name>4-CDP-2-C-methyl-D-erythritol 2-phosphate</name>
        <dbReference type="ChEBI" id="CHEBI:57919"/>
    </ligand>
</feature>
<evidence type="ECO:0000256" key="1">
    <source>
        <dbReference type="ARBA" id="ARBA00000200"/>
    </source>
</evidence>
<dbReference type="GO" id="GO:0016114">
    <property type="term" value="P:terpenoid biosynthetic process"/>
    <property type="evidence" value="ECO:0007669"/>
    <property type="project" value="InterPro"/>
</dbReference>
<sequence length="402" mass="41526">MNPGVRAAAVVPAAGRGERLRGPTPKGLVLLGGRPLVQYALTILQSVAEVEAIAVAVPADAVTAIRDLARGAGLSKVVAVVPGGADRQASVAAGLKALPPGPDLVLVHDGARPFLSRRLASEVIAAAARDGSATAALPVGETIKRGEGGWVRATLDRTSLHRIQTPQGFRRPLLEQAHATAERDGIRGTDDAVLVERLGSPVRLVPGDPVNFKVTIPEDLTLAEAVLVRRQDAARAPRVGVGFDCHRFAPARALVLGGVEIPHARGLLGHSDADVIAHAVMDALLGAAGCGDIGQQFPPTDPAYRGANSMMLLGRVRDLIADRGWRAAHVDVVVMAEAPRLAPHVPAMRAAMAEVLRLSVESVNVKATTAEGMGAIGREEGIAAHAVASLMPLMGVREGGAG</sequence>
<dbReference type="NCBIfam" id="TIGR00151">
    <property type="entry name" value="ispF"/>
    <property type="match status" value="1"/>
</dbReference>
<comment type="catalytic activity">
    <reaction evidence="1 13">
        <text>4-CDP-2-C-methyl-D-erythritol 2-phosphate = 2-C-methyl-D-erythritol 2,4-cyclic diphosphate + CMP</text>
        <dbReference type="Rhea" id="RHEA:23864"/>
        <dbReference type="ChEBI" id="CHEBI:57919"/>
        <dbReference type="ChEBI" id="CHEBI:58483"/>
        <dbReference type="ChEBI" id="CHEBI:60377"/>
        <dbReference type="EC" id="4.6.1.12"/>
    </reaction>
</comment>
<dbReference type="Pfam" id="PF02542">
    <property type="entry name" value="YgbB"/>
    <property type="match status" value="1"/>
</dbReference>
<dbReference type="PANTHER" id="PTHR43181">
    <property type="entry name" value="2-C-METHYL-D-ERYTHRITOL 2,4-CYCLODIPHOSPHATE SYNTHASE, CHLOROPLASTIC"/>
    <property type="match status" value="1"/>
</dbReference>
<feature type="binding site" evidence="13">
    <location>
        <begin position="270"/>
        <end position="271"/>
    </location>
    <ligand>
        <name>4-CDP-2-C-methyl-D-erythritol 2-phosphate</name>
        <dbReference type="ChEBI" id="CHEBI:57919"/>
    </ligand>
</feature>
<evidence type="ECO:0000313" key="15">
    <source>
        <dbReference type="EMBL" id="TMJ10037.1"/>
    </source>
</evidence>
<feature type="site" description="Positions MEP for the nucleophilic attack" evidence="13">
    <location>
        <position position="157"/>
    </location>
</feature>
<dbReference type="InterPro" id="IPR036571">
    <property type="entry name" value="MECDP_synthase_sf"/>
</dbReference>
<dbReference type="SUPFAM" id="SSF69765">
    <property type="entry name" value="IpsF-like"/>
    <property type="match status" value="1"/>
</dbReference>
<dbReference type="InterPro" id="IPR003526">
    <property type="entry name" value="MECDP_synthase"/>
</dbReference>
<evidence type="ECO:0000256" key="4">
    <source>
        <dbReference type="ARBA" id="ARBA00004709"/>
    </source>
</evidence>
<dbReference type="InterPro" id="IPR026596">
    <property type="entry name" value="IspD/F"/>
</dbReference>
<dbReference type="Proteomes" id="UP000320393">
    <property type="component" value="Unassembled WGS sequence"/>
</dbReference>
<dbReference type="HAMAP" id="MF_01520">
    <property type="entry name" value="IspDF"/>
    <property type="match status" value="1"/>
</dbReference>
<comment type="caution">
    <text evidence="13">Lacks conserved residue(s) required for the propagation of feature annotation.</text>
</comment>
<evidence type="ECO:0000256" key="6">
    <source>
        <dbReference type="ARBA" id="ARBA00009789"/>
    </source>
</evidence>
<dbReference type="UniPathway" id="UPA00056">
    <property type="reaction ID" value="UER00093"/>
</dbReference>
<evidence type="ECO:0000256" key="3">
    <source>
        <dbReference type="ARBA" id="ARBA00001968"/>
    </source>
</evidence>
<feature type="site" description="Transition state stabilizer" evidence="13">
    <location>
        <position position="270"/>
    </location>
</feature>
<feature type="binding site" evidence="13">
    <location>
        <position position="246"/>
    </location>
    <ligand>
        <name>a divalent metal cation</name>
        <dbReference type="ChEBI" id="CHEBI:60240"/>
    </ligand>
</feature>
<evidence type="ECO:0000256" key="2">
    <source>
        <dbReference type="ARBA" id="ARBA00001282"/>
    </source>
</evidence>
<evidence type="ECO:0000256" key="10">
    <source>
        <dbReference type="ARBA" id="ARBA00023229"/>
    </source>
</evidence>
<evidence type="ECO:0000259" key="14">
    <source>
        <dbReference type="Pfam" id="PF02542"/>
    </source>
</evidence>
<dbReference type="GO" id="GO:0050518">
    <property type="term" value="F:2-C-methyl-D-erythritol 4-phosphate cytidylyltransferase activity"/>
    <property type="evidence" value="ECO:0007669"/>
    <property type="project" value="UniProtKB-UniRule"/>
</dbReference>
<dbReference type="InterPro" id="IPR020555">
    <property type="entry name" value="MECDP_synthase_CS"/>
</dbReference>
<comment type="pathway">
    <text evidence="5 13">Isoprenoid biosynthesis; isopentenyl diphosphate biosynthesis via DXP pathway; isopentenyl diphosphate from 1-deoxy-D-xylulose 5-phosphate: step 2/6.</text>
</comment>
<feature type="site" description="Positions MEP for the nucleophilic attack" evidence="13">
    <location>
        <position position="213"/>
    </location>
</feature>
<keyword evidence="9 13" id="KW-0479">Metal-binding</keyword>
<evidence type="ECO:0000256" key="13">
    <source>
        <dbReference type="HAMAP-Rule" id="MF_01520"/>
    </source>
</evidence>
<dbReference type="CDD" id="cd00554">
    <property type="entry name" value="MECDP_synthase"/>
    <property type="match status" value="1"/>
</dbReference>
<comment type="catalytic activity">
    <reaction evidence="2 13">
        <text>2-C-methyl-D-erythritol 4-phosphate + CTP + H(+) = 4-CDP-2-C-methyl-D-erythritol + diphosphate</text>
        <dbReference type="Rhea" id="RHEA:13429"/>
        <dbReference type="ChEBI" id="CHEBI:15378"/>
        <dbReference type="ChEBI" id="CHEBI:33019"/>
        <dbReference type="ChEBI" id="CHEBI:37563"/>
        <dbReference type="ChEBI" id="CHEBI:57823"/>
        <dbReference type="ChEBI" id="CHEBI:58262"/>
        <dbReference type="EC" id="2.7.7.60"/>
    </reaction>
</comment>
<evidence type="ECO:0000256" key="5">
    <source>
        <dbReference type="ARBA" id="ARBA00004787"/>
    </source>
</evidence>
<name>A0A537LQW2_9BACT</name>
<dbReference type="PANTHER" id="PTHR43181:SF1">
    <property type="entry name" value="2-C-METHYL-D-ERYTHRITOL 2,4-CYCLODIPHOSPHATE SYNTHASE, CHLOROPLASTIC"/>
    <property type="match status" value="1"/>
</dbReference>
<keyword evidence="10 13" id="KW-0414">Isoprene biosynthesis</keyword>
<comment type="similarity">
    <text evidence="13">In the N-terminal section; belongs to the IspD/TarI cytidylyltransferase family. IspD subfamily.</text>
</comment>
<feature type="binding site" evidence="13">
    <location>
        <begin position="292"/>
        <end position="294"/>
    </location>
    <ligand>
        <name>4-CDP-2-C-methyl-D-erythritol 2-phosphate</name>
        <dbReference type="ChEBI" id="CHEBI:57919"/>
    </ligand>
</feature>
<dbReference type="HAMAP" id="MF_00107">
    <property type="entry name" value="IspF"/>
    <property type="match status" value="1"/>
</dbReference>
<feature type="binding site" evidence="13">
    <location>
        <begin position="368"/>
        <end position="371"/>
    </location>
    <ligand>
        <name>4-CDP-2-C-methyl-D-erythritol 2-phosphate</name>
        <dbReference type="ChEBI" id="CHEBI:57919"/>
    </ligand>
</feature>
<evidence type="ECO:0000256" key="9">
    <source>
        <dbReference type="ARBA" id="ARBA00022723"/>
    </source>
</evidence>
<evidence type="ECO:0000256" key="12">
    <source>
        <dbReference type="ARBA" id="ARBA00023268"/>
    </source>
</evidence>
<dbReference type="SUPFAM" id="SSF53448">
    <property type="entry name" value="Nucleotide-diphospho-sugar transferases"/>
    <property type="match status" value="1"/>
</dbReference>
<feature type="site" description="Transition state stabilizer" evidence="13">
    <location>
        <position position="369"/>
    </location>
</feature>
<dbReference type="Gene3D" id="3.30.1330.50">
    <property type="entry name" value="2-C-methyl-D-erythritol 2,4-cyclodiphosphate synthase"/>
    <property type="match status" value="1"/>
</dbReference>
<comment type="function">
    <text evidence="13">Bifunctional enzyme that catalyzes the formation of 4-diphosphocytidyl-2-C-methyl-D-erythritol from CTP and 2-C-methyl-D-erythritol 4-phosphate (MEP) (IspD), and catalyzes the conversion of 4-diphosphocytidyl-2-C-methyl-D-erythritol 2-phosphate (CDP-ME2P) to 2-C-methyl-D-erythritol 2,4-cyclodiphosphate (ME-CPP) with a corresponding release of cytidine 5-monophosphate (CMP) (IspF).</text>
</comment>
<dbReference type="GO" id="GO:0046872">
    <property type="term" value="F:metal ion binding"/>
    <property type="evidence" value="ECO:0007669"/>
    <property type="project" value="UniProtKB-KW"/>
</dbReference>